<dbReference type="Gene3D" id="3.40.50.720">
    <property type="entry name" value="NAD(P)-binding Rossmann-like Domain"/>
    <property type="match status" value="1"/>
</dbReference>
<dbReference type="NCBIfam" id="NF009386">
    <property type="entry name" value="PRK12745.1"/>
    <property type="match status" value="1"/>
</dbReference>
<dbReference type="EMBL" id="DPBP01000041">
    <property type="protein sequence ID" value="HCE18400.1"/>
    <property type="molecule type" value="Genomic_DNA"/>
</dbReference>
<evidence type="ECO:0000313" key="3">
    <source>
        <dbReference type="EMBL" id="HCE18400.1"/>
    </source>
</evidence>
<comment type="caution">
    <text evidence="3">The sequence shown here is derived from an EMBL/GenBank/DDBJ whole genome shotgun (WGS) entry which is preliminary data.</text>
</comment>
<dbReference type="GO" id="GO:0048038">
    <property type="term" value="F:quinone binding"/>
    <property type="evidence" value="ECO:0007669"/>
    <property type="project" value="TreeGrafter"/>
</dbReference>
<accession>A0A3D1JIJ8</accession>
<dbReference type="GO" id="GO:0006633">
    <property type="term" value="P:fatty acid biosynthetic process"/>
    <property type="evidence" value="ECO:0007669"/>
    <property type="project" value="TreeGrafter"/>
</dbReference>
<keyword evidence="2" id="KW-0560">Oxidoreductase</keyword>
<dbReference type="PANTHER" id="PTHR42760">
    <property type="entry name" value="SHORT-CHAIN DEHYDROGENASES/REDUCTASES FAMILY MEMBER"/>
    <property type="match status" value="1"/>
</dbReference>
<dbReference type="Proteomes" id="UP000264141">
    <property type="component" value="Unassembled WGS sequence"/>
</dbReference>
<dbReference type="SUPFAM" id="SSF51735">
    <property type="entry name" value="NAD(P)-binding Rossmann-fold domains"/>
    <property type="match status" value="1"/>
</dbReference>
<dbReference type="InterPro" id="IPR002347">
    <property type="entry name" value="SDR_fam"/>
</dbReference>
<organism evidence="3 4">
    <name type="scientific">Anaerolinea thermolimosa</name>
    <dbReference type="NCBI Taxonomy" id="229919"/>
    <lineage>
        <taxon>Bacteria</taxon>
        <taxon>Bacillati</taxon>
        <taxon>Chloroflexota</taxon>
        <taxon>Anaerolineae</taxon>
        <taxon>Anaerolineales</taxon>
        <taxon>Anaerolineaceae</taxon>
        <taxon>Anaerolinea</taxon>
    </lineage>
</organism>
<dbReference type="STRING" id="229919.GCA_001050195_00063"/>
<protein>
    <submittedName>
        <fullName evidence="3">3-ketoacyl-ACP reductase</fullName>
    </submittedName>
</protein>
<dbReference type="PANTHER" id="PTHR42760:SF133">
    <property type="entry name" value="3-OXOACYL-[ACYL-CARRIER-PROTEIN] REDUCTASE"/>
    <property type="match status" value="1"/>
</dbReference>
<evidence type="ECO:0000256" key="2">
    <source>
        <dbReference type="ARBA" id="ARBA00023002"/>
    </source>
</evidence>
<dbReference type="InterPro" id="IPR036291">
    <property type="entry name" value="NAD(P)-bd_dom_sf"/>
</dbReference>
<dbReference type="GO" id="GO:0016616">
    <property type="term" value="F:oxidoreductase activity, acting on the CH-OH group of donors, NAD or NADP as acceptor"/>
    <property type="evidence" value="ECO:0007669"/>
    <property type="project" value="TreeGrafter"/>
</dbReference>
<dbReference type="PRINTS" id="PR00080">
    <property type="entry name" value="SDRFAMILY"/>
</dbReference>
<sequence length="257" mass="27937">MEIKSALVTGGSRGIGRAIVLALAARGWQVVFSYLSHAEAAEETRRAAVDGGGRVLPVHADVSEETGREHLVQTALDSFGRVDLLVNNAGIAPRVRTDLLEVSETSYDEVMTTNLKGPFFLTRRVARVMMAQADREDGLTPAIINIGSISAYTSSVNRAEYCLSKAGMAMMTRLFADRLAEEGIRVYEVRPGIIATEMTAGVRDKYDRLIDGGMLPLRRWGQPDDVARAVVMLAEGALPYSTGEVINVDGGFHLRRL</sequence>
<evidence type="ECO:0000313" key="4">
    <source>
        <dbReference type="Proteomes" id="UP000264141"/>
    </source>
</evidence>
<dbReference type="FunFam" id="3.40.50.720:FF:000084">
    <property type="entry name" value="Short-chain dehydrogenase reductase"/>
    <property type="match status" value="1"/>
</dbReference>
<proteinExistence type="inferred from homology"/>
<comment type="similarity">
    <text evidence="1">Belongs to the short-chain dehydrogenases/reductases (SDR) family.</text>
</comment>
<name>A0A3D1JIJ8_9CHLR</name>
<dbReference type="PRINTS" id="PR00081">
    <property type="entry name" value="GDHRDH"/>
</dbReference>
<reference evidence="3 4" key="1">
    <citation type="journal article" date="2018" name="Nat. Biotechnol.">
        <title>A standardized bacterial taxonomy based on genome phylogeny substantially revises the tree of life.</title>
        <authorList>
            <person name="Parks D.H."/>
            <person name="Chuvochina M."/>
            <person name="Waite D.W."/>
            <person name="Rinke C."/>
            <person name="Skarshewski A."/>
            <person name="Chaumeil P.A."/>
            <person name="Hugenholtz P."/>
        </authorList>
    </citation>
    <scope>NUCLEOTIDE SEQUENCE [LARGE SCALE GENOMIC DNA]</scope>
    <source>
        <strain evidence="3">UBA8781</strain>
    </source>
</reference>
<dbReference type="AlphaFoldDB" id="A0A3D1JIJ8"/>
<gene>
    <name evidence="3" type="ORF">DEQ80_11115</name>
</gene>
<dbReference type="Pfam" id="PF13561">
    <property type="entry name" value="adh_short_C2"/>
    <property type="match status" value="1"/>
</dbReference>
<evidence type="ECO:0000256" key="1">
    <source>
        <dbReference type="ARBA" id="ARBA00006484"/>
    </source>
</evidence>